<comment type="similarity">
    <text evidence="1">Belongs to the universal stress protein A family.</text>
</comment>
<dbReference type="Proteomes" id="UP000036834">
    <property type="component" value="Unassembled WGS sequence"/>
</dbReference>
<evidence type="ECO:0000256" key="1">
    <source>
        <dbReference type="ARBA" id="ARBA00008791"/>
    </source>
</evidence>
<dbReference type="InterPro" id="IPR006015">
    <property type="entry name" value="Universal_stress_UspA"/>
</dbReference>
<reference evidence="4" key="2">
    <citation type="submission" date="2015-07" db="EMBL/GenBank/DDBJ databases">
        <title>MeaNS - Measles Nucleotide Surveillance Program.</title>
        <authorList>
            <person name="Tran T."/>
            <person name="Druce J."/>
        </authorList>
    </citation>
    <scope>NUCLEOTIDE SEQUENCE</scope>
    <source>
        <strain evidence="4">DSM 9887</strain>
    </source>
</reference>
<keyword evidence="6" id="KW-1185">Reference proteome</keyword>
<dbReference type="Proteomes" id="UP000319578">
    <property type="component" value="Unassembled WGS sequence"/>
</dbReference>
<evidence type="ECO:0000313" key="5">
    <source>
        <dbReference type="Proteomes" id="UP000036834"/>
    </source>
</evidence>
<name>A0A0K9YV52_9BACL</name>
<sequence>MSRILVPIDFSAQSIQAVRFALAYAKDKHELTLLHAIPPFPSRNVVRKLGQKSVEDFQLDEAREDLKKFLTIVEEAQVPYKLEIEFGEPHEVIAKHAKEEHAAIVMGTHGYGRMTGFLLQSVSYPTIHDVQIPVFLISEETDASRFPWKKVLVTVDGSEHAKEAAKKAIQMSKEIEGISFNLLTVVTPPVAYAGVYGVGWEDTGTLEDWGRETIRPYEELFEAEQIPFESKVVIGDPATMIRETAKEEAIDLIVLGHHGMGGIAGTLLGSVTFKTIHRTQTPLLIVKTS</sequence>
<feature type="domain" description="UspA" evidence="2">
    <location>
        <begin position="2"/>
        <end position="137"/>
    </location>
</feature>
<dbReference type="PATRIC" id="fig|54915.3.peg.3371"/>
<dbReference type="PRINTS" id="PR01438">
    <property type="entry name" value="UNVRSLSTRESS"/>
</dbReference>
<evidence type="ECO:0000313" key="6">
    <source>
        <dbReference type="Proteomes" id="UP000319578"/>
    </source>
</evidence>
<evidence type="ECO:0000313" key="4">
    <source>
        <dbReference type="EMBL" id="KNB72070.1"/>
    </source>
</evidence>
<dbReference type="Pfam" id="PF00582">
    <property type="entry name" value="Usp"/>
    <property type="match status" value="2"/>
</dbReference>
<organism evidence="4 5">
    <name type="scientific">Brevibacillus reuszeri</name>
    <dbReference type="NCBI Taxonomy" id="54915"/>
    <lineage>
        <taxon>Bacteria</taxon>
        <taxon>Bacillati</taxon>
        <taxon>Bacillota</taxon>
        <taxon>Bacilli</taxon>
        <taxon>Bacillales</taxon>
        <taxon>Paenibacillaceae</taxon>
        <taxon>Brevibacillus</taxon>
    </lineage>
</organism>
<gene>
    <name evidence="4" type="ORF">ADS79_21205</name>
    <name evidence="3" type="ORF">BRE01_01010</name>
</gene>
<dbReference type="PANTHER" id="PTHR31964">
    <property type="entry name" value="ADENINE NUCLEOTIDE ALPHA HYDROLASES-LIKE SUPERFAMILY PROTEIN"/>
    <property type="match status" value="1"/>
</dbReference>
<proteinExistence type="inferred from homology"/>
<dbReference type="InterPro" id="IPR014729">
    <property type="entry name" value="Rossmann-like_a/b/a_fold"/>
</dbReference>
<dbReference type="Gene3D" id="3.40.50.620">
    <property type="entry name" value="HUPs"/>
    <property type="match status" value="2"/>
</dbReference>
<accession>A0A0K9YV52</accession>
<comment type="caution">
    <text evidence="4">The sequence shown here is derived from an EMBL/GenBank/DDBJ whole genome shotgun (WGS) entry which is preliminary data.</text>
</comment>
<dbReference type="EMBL" id="LGIQ01000009">
    <property type="protein sequence ID" value="KNB72070.1"/>
    <property type="molecule type" value="Genomic_DNA"/>
</dbReference>
<dbReference type="PANTHER" id="PTHR31964:SF113">
    <property type="entry name" value="USPA DOMAIN-CONTAINING PROTEIN"/>
    <property type="match status" value="1"/>
</dbReference>
<dbReference type="SUPFAM" id="SSF52402">
    <property type="entry name" value="Adenine nucleotide alpha hydrolases-like"/>
    <property type="match status" value="2"/>
</dbReference>
<protein>
    <submittedName>
        <fullName evidence="4">Universal stress protein UspA</fullName>
    </submittedName>
</protein>
<feature type="domain" description="UspA" evidence="2">
    <location>
        <begin position="148"/>
        <end position="287"/>
    </location>
</feature>
<evidence type="ECO:0000259" key="2">
    <source>
        <dbReference type="Pfam" id="PF00582"/>
    </source>
</evidence>
<dbReference type="EMBL" id="BJON01000002">
    <property type="protein sequence ID" value="GED66399.1"/>
    <property type="molecule type" value="Genomic_DNA"/>
</dbReference>
<reference evidence="3 6" key="3">
    <citation type="submission" date="2019-06" db="EMBL/GenBank/DDBJ databases">
        <title>Whole genome shotgun sequence of Brevibacillus reuszeri NBRC 15719.</title>
        <authorList>
            <person name="Hosoyama A."/>
            <person name="Uohara A."/>
            <person name="Ohji S."/>
            <person name="Ichikawa N."/>
        </authorList>
    </citation>
    <scope>NUCLEOTIDE SEQUENCE [LARGE SCALE GENOMIC DNA]</scope>
    <source>
        <strain evidence="3 6">NBRC 15719</strain>
    </source>
</reference>
<dbReference type="RefSeq" id="WP_049741092.1">
    <property type="nucleotide sequence ID" value="NZ_BJON01000002.1"/>
</dbReference>
<dbReference type="OrthoDB" id="9777884at2"/>
<dbReference type="CDD" id="cd23659">
    <property type="entry name" value="USP_At3g01520-like"/>
    <property type="match status" value="1"/>
</dbReference>
<reference evidence="5" key="1">
    <citation type="submission" date="2015-07" db="EMBL/GenBank/DDBJ databases">
        <title>Genome sequencing project for genomic taxonomy and phylogenomics of Bacillus-like bacteria.</title>
        <authorList>
            <person name="Liu B."/>
            <person name="Wang J."/>
            <person name="Zhu Y."/>
            <person name="Liu G."/>
            <person name="Chen Q."/>
            <person name="Chen Z."/>
            <person name="Lan J."/>
            <person name="Che J."/>
            <person name="Ge C."/>
            <person name="Shi H."/>
            <person name="Pan Z."/>
            <person name="Liu X."/>
        </authorList>
    </citation>
    <scope>NUCLEOTIDE SEQUENCE [LARGE SCALE GENOMIC DNA]</scope>
    <source>
        <strain evidence="5">DSM 9887</strain>
    </source>
</reference>
<dbReference type="AlphaFoldDB" id="A0A0K9YV52"/>
<dbReference type="STRING" id="54915.ADS79_21205"/>
<dbReference type="InterPro" id="IPR006016">
    <property type="entry name" value="UspA"/>
</dbReference>
<dbReference type="CDD" id="cd00293">
    <property type="entry name" value="USP-like"/>
    <property type="match status" value="1"/>
</dbReference>
<evidence type="ECO:0000313" key="3">
    <source>
        <dbReference type="EMBL" id="GED66399.1"/>
    </source>
</evidence>